<dbReference type="InterPro" id="IPR000618">
    <property type="entry name" value="Insect_cuticle"/>
</dbReference>
<keyword evidence="5" id="KW-1185">Reference proteome</keyword>
<feature type="region of interest" description="Disordered" evidence="3">
    <location>
        <begin position="105"/>
        <end position="127"/>
    </location>
</feature>
<feature type="compositionally biased region" description="Low complexity" evidence="3">
    <location>
        <begin position="105"/>
        <end position="124"/>
    </location>
</feature>
<reference evidence="4" key="2">
    <citation type="submission" date="2017-10" db="EMBL/GenBank/DDBJ databases">
        <title>Ladona fulva Genome sequencing and assembly.</title>
        <authorList>
            <person name="Murali S."/>
            <person name="Richards S."/>
            <person name="Bandaranaike D."/>
            <person name="Bellair M."/>
            <person name="Blankenburg K."/>
            <person name="Chao H."/>
            <person name="Dinh H."/>
            <person name="Doddapaneni H."/>
            <person name="Dugan-Rocha S."/>
            <person name="Elkadiri S."/>
            <person name="Gnanaolivu R."/>
            <person name="Hernandez B."/>
            <person name="Skinner E."/>
            <person name="Javaid M."/>
            <person name="Lee S."/>
            <person name="Li M."/>
            <person name="Ming W."/>
            <person name="Munidasa M."/>
            <person name="Muniz J."/>
            <person name="Nguyen L."/>
            <person name="Hughes D."/>
            <person name="Osuji N."/>
            <person name="Pu L.-L."/>
            <person name="Puazo M."/>
            <person name="Qu C."/>
            <person name="Quiroz J."/>
            <person name="Raj R."/>
            <person name="Weissenberger G."/>
            <person name="Xin Y."/>
            <person name="Zou X."/>
            <person name="Han Y."/>
            <person name="Worley K."/>
            <person name="Muzny D."/>
            <person name="Gibbs R."/>
        </authorList>
    </citation>
    <scope>NUCLEOTIDE SEQUENCE</scope>
    <source>
        <strain evidence="4">Sampled in the wild</strain>
    </source>
</reference>
<dbReference type="PROSITE" id="PS00233">
    <property type="entry name" value="CHIT_BIND_RR_1"/>
    <property type="match status" value="1"/>
</dbReference>
<organism evidence="4 5">
    <name type="scientific">Ladona fulva</name>
    <name type="common">Scarce chaser dragonfly</name>
    <name type="synonym">Libellula fulva</name>
    <dbReference type="NCBI Taxonomy" id="123851"/>
    <lineage>
        <taxon>Eukaryota</taxon>
        <taxon>Metazoa</taxon>
        <taxon>Ecdysozoa</taxon>
        <taxon>Arthropoda</taxon>
        <taxon>Hexapoda</taxon>
        <taxon>Insecta</taxon>
        <taxon>Pterygota</taxon>
        <taxon>Palaeoptera</taxon>
        <taxon>Odonata</taxon>
        <taxon>Epiprocta</taxon>
        <taxon>Anisoptera</taxon>
        <taxon>Libelluloidea</taxon>
        <taxon>Libellulidae</taxon>
        <taxon>Ladona</taxon>
    </lineage>
</organism>
<dbReference type="PANTHER" id="PTHR12236">
    <property type="entry name" value="STRUCTURAL CONTITUENT OF CUTICLE"/>
    <property type="match status" value="1"/>
</dbReference>
<dbReference type="PROSITE" id="PS51155">
    <property type="entry name" value="CHIT_BIND_RR_2"/>
    <property type="match status" value="1"/>
</dbReference>
<evidence type="ECO:0000313" key="4">
    <source>
        <dbReference type="EMBL" id="KAG8235856.1"/>
    </source>
</evidence>
<dbReference type="EMBL" id="KZ308960">
    <property type="protein sequence ID" value="KAG8235856.1"/>
    <property type="molecule type" value="Genomic_DNA"/>
</dbReference>
<dbReference type="GO" id="GO:0042302">
    <property type="term" value="F:structural constituent of cuticle"/>
    <property type="evidence" value="ECO:0007669"/>
    <property type="project" value="UniProtKB-UniRule"/>
</dbReference>
<evidence type="ECO:0000313" key="5">
    <source>
        <dbReference type="Proteomes" id="UP000792457"/>
    </source>
</evidence>
<keyword evidence="1 2" id="KW-0193">Cuticle</keyword>
<dbReference type="PANTHER" id="PTHR12236:SF95">
    <property type="entry name" value="CUTICULAR PROTEIN 76BD, ISOFORM C-RELATED"/>
    <property type="match status" value="1"/>
</dbReference>
<comment type="caution">
    <text evidence="4">The sequence shown here is derived from an EMBL/GenBank/DDBJ whole genome shotgun (WGS) entry which is preliminary data.</text>
</comment>
<protein>
    <submittedName>
        <fullName evidence="4">Uncharacterized protein</fullName>
    </submittedName>
</protein>
<gene>
    <name evidence="4" type="ORF">J437_LFUL013940</name>
</gene>
<evidence type="ECO:0000256" key="3">
    <source>
        <dbReference type="SAM" id="MobiDB-lite"/>
    </source>
</evidence>
<dbReference type="AlphaFoldDB" id="A0A8K0KL48"/>
<dbReference type="InterPro" id="IPR031311">
    <property type="entry name" value="CHIT_BIND_RR_consensus"/>
</dbReference>
<dbReference type="GO" id="GO:0005615">
    <property type="term" value="C:extracellular space"/>
    <property type="evidence" value="ECO:0007669"/>
    <property type="project" value="TreeGrafter"/>
</dbReference>
<dbReference type="Proteomes" id="UP000792457">
    <property type="component" value="Unassembled WGS sequence"/>
</dbReference>
<evidence type="ECO:0000256" key="2">
    <source>
        <dbReference type="PROSITE-ProRule" id="PRU00497"/>
    </source>
</evidence>
<accession>A0A8K0KL48</accession>
<dbReference type="Pfam" id="PF00379">
    <property type="entry name" value="Chitin_bind_4"/>
    <property type="match status" value="1"/>
</dbReference>
<feature type="region of interest" description="Disordered" evidence="3">
    <location>
        <begin position="168"/>
        <end position="199"/>
    </location>
</feature>
<proteinExistence type="predicted"/>
<dbReference type="InterPro" id="IPR051217">
    <property type="entry name" value="Insect_Cuticle_Struc_Prot"/>
</dbReference>
<evidence type="ECO:0000256" key="1">
    <source>
        <dbReference type="ARBA" id="ARBA00022460"/>
    </source>
</evidence>
<dbReference type="GO" id="GO:0031012">
    <property type="term" value="C:extracellular matrix"/>
    <property type="evidence" value="ECO:0007669"/>
    <property type="project" value="TreeGrafter"/>
</dbReference>
<sequence>MQYWVGKEGVESVRTSGFAEPLQLRTRYEDKRCHVARSLAARPQYHFTYGVKDHHSGDFKSQWETRDGDVVKGSYSLVEPDGSVRTVEYTADGHNGFNAVVHKSASSVHPSSAPSVQPSAPPKQHSYASLFGHQQPVALPLQQHFSPVQQHQFPSNHHQSHHPLFASLKTTSSGPVQFPPSPEDQGQQSFGEINYGSFF</sequence>
<dbReference type="OrthoDB" id="6365837at2759"/>
<name>A0A8K0KL48_LADFU</name>
<dbReference type="PRINTS" id="PR00947">
    <property type="entry name" value="CUTICLE"/>
</dbReference>
<reference evidence="4" key="1">
    <citation type="submission" date="2013-04" db="EMBL/GenBank/DDBJ databases">
        <authorList>
            <person name="Qu J."/>
            <person name="Murali S.C."/>
            <person name="Bandaranaike D."/>
            <person name="Bellair M."/>
            <person name="Blankenburg K."/>
            <person name="Chao H."/>
            <person name="Dinh H."/>
            <person name="Doddapaneni H."/>
            <person name="Downs B."/>
            <person name="Dugan-Rocha S."/>
            <person name="Elkadiri S."/>
            <person name="Gnanaolivu R.D."/>
            <person name="Hernandez B."/>
            <person name="Javaid M."/>
            <person name="Jayaseelan J.C."/>
            <person name="Lee S."/>
            <person name="Li M."/>
            <person name="Ming W."/>
            <person name="Munidasa M."/>
            <person name="Muniz J."/>
            <person name="Nguyen L."/>
            <person name="Ongeri F."/>
            <person name="Osuji N."/>
            <person name="Pu L.-L."/>
            <person name="Puazo M."/>
            <person name="Qu C."/>
            <person name="Quiroz J."/>
            <person name="Raj R."/>
            <person name="Weissenberger G."/>
            <person name="Xin Y."/>
            <person name="Zou X."/>
            <person name="Han Y."/>
            <person name="Richards S."/>
            <person name="Worley K."/>
            <person name="Muzny D."/>
            <person name="Gibbs R."/>
        </authorList>
    </citation>
    <scope>NUCLEOTIDE SEQUENCE</scope>
    <source>
        <strain evidence="4">Sampled in the wild</strain>
    </source>
</reference>